<dbReference type="GO" id="GO:0005524">
    <property type="term" value="F:ATP binding"/>
    <property type="evidence" value="ECO:0007669"/>
    <property type="project" value="UniProtKB-UniRule"/>
</dbReference>
<feature type="domain" description="Riboflavin kinase" evidence="15">
    <location>
        <begin position="142"/>
        <end position="262"/>
    </location>
</feature>
<dbReference type="InterPro" id="IPR023465">
    <property type="entry name" value="Riboflavin_kinase_dom_sf"/>
</dbReference>
<keyword evidence="11" id="KW-0511">Multifunctional enzyme</keyword>
<dbReference type="SUPFAM" id="SSF82114">
    <property type="entry name" value="Riboflavin kinase-like"/>
    <property type="match status" value="1"/>
</dbReference>
<keyword evidence="3 14" id="KW-0285">Flavoprotein</keyword>
<dbReference type="Pfam" id="PF01687">
    <property type="entry name" value="Flavokinase"/>
    <property type="match status" value="1"/>
</dbReference>
<evidence type="ECO:0000256" key="4">
    <source>
        <dbReference type="ARBA" id="ARBA00022643"/>
    </source>
</evidence>
<dbReference type="EC" id="2.7.1.26" evidence="14"/>
<dbReference type="GeneID" id="99646975"/>
<evidence type="ECO:0000256" key="1">
    <source>
        <dbReference type="ARBA" id="ARBA00004726"/>
    </source>
</evidence>
<dbReference type="Gene3D" id="3.40.50.620">
    <property type="entry name" value="HUPs"/>
    <property type="match status" value="1"/>
</dbReference>
<dbReference type="PIRSF" id="PIRSF004491">
    <property type="entry name" value="FAD_Synth"/>
    <property type="match status" value="1"/>
</dbReference>
<evidence type="ECO:0000256" key="11">
    <source>
        <dbReference type="ARBA" id="ARBA00023268"/>
    </source>
</evidence>
<evidence type="ECO:0000256" key="6">
    <source>
        <dbReference type="ARBA" id="ARBA00022695"/>
    </source>
</evidence>
<evidence type="ECO:0000259" key="15">
    <source>
        <dbReference type="SMART" id="SM00904"/>
    </source>
</evidence>
<evidence type="ECO:0000256" key="7">
    <source>
        <dbReference type="ARBA" id="ARBA00022741"/>
    </source>
</evidence>
<evidence type="ECO:0000256" key="12">
    <source>
        <dbReference type="ARBA" id="ARBA00047880"/>
    </source>
</evidence>
<dbReference type="PANTHER" id="PTHR22749">
    <property type="entry name" value="RIBOFLAVIN KINASE/FMN ADENYLYLTRANSFERASE"/>
    <property type="match status" value="1"/>
</dbReference>
<dbReference type="NCBIfam" id="TIGR00125">
    <property type="entry name" value="cyt_tran_rel"/>
    <property type="match status" value="1"/>
</dbReference>
<dbReference type="GO" id="GO:0009398">
    <property type="term" value="P:FMN biosynthetic process"/>
    <property type="evidence" value="ECO:0007669"/>
    <property type="project" value="UniProtKB-UniRule"/>
</dbReference>
<dbReference type="SUPFAM" id="SSF52374">
    <property type="entry name" value="Nucleotidylyl transferase"/>
    <property type="match status" value="1"/>
</dbReference>
<proteinExistence type="inferred from homology"/>
<dbReference type="SMR" id="A0ABC7ZHZ3"/>
<evidence type="ECO:0000256" key="5">
    <source>
        <dbReference type="ARBA" id="ARBA00022679"/>
    </source>
</evidence>
<dbReference type="Proteomes" id="UP000005254">
    <property type="component" value="Chromosome"/>
</dbReference>
<keyword evidence="8 14" id="KW-0418">Kinase</keyword>
<organism evidence="16 17">
    <name type="scientific">Mycoplasmoides genitalium M6320</name>
    <dbReference type="NCBI Taxonomy" id="662945"/>
    <lineage>
        <taxon>Bacteria</taxon>
        <taxon>Bacillati</taxon>
        <taxon>Mycoplasmatota</taxon>
        <taxon>Mycoplasmoidales</taxon>
        <taxon>Mycoplasmoidaceae</taxon>
        <taxon>Mycoplasmoides</taxon>
    </lineage>
</organism>
<evidence type="ECO:0000256" key="13">
    <source>
        <dbReference type="ARBA" id="ARBA00049494"/>
    </source>
</evidence>
<dbReference type="KEGG" id="mgx:CM1_00850"/>
<dbReference type="InterPro" id="IPR004821">
    <property type="entry name" value="Cyt_trans-like"/>
</dbReference>
<dbReference type="AlphaFoldDB" id="A0ABC7ZHZ3"/>
<dbReference type="EC" id="2.7.7.2" evidence="14"/>
<reference evidence="16 17" key="1">
    <citation type="journal article" date="2012" name="J. Bacteriol.">
        <title>Draft Genome Sequences of Four Axenic Mycoplasma genitalium Strains Isolated from Denmark, Japan, and Australia.</title>
        <authorList>
            <person name="McGowin C.L."/>
            <person name="Ma L."/>
            <person name="Jensen J.S."/>
            <person name="Mancuso M.M."/>
            <person name="Hamasuna R."/>
            <person name="Adegboye D."/>
            <person name="Martin D.H."/>
        </authorList>
    </citation>
    <scope>NUCLEOTIDE SEQUENCE [LARGE SCALE GENOMIC DNA]</scope>
    <source>
        <strain evidence="16 17">M6320</strain>
    </source>
</reference>
<evidence type="ECO:0000256" key="2">
    <source>
        <dbReference type="ARBA" id="ARBA00005201"/>
    </source>
</evidence>
<dbReference type="GO" id="GO:0008531">
    <property type="term" value="F:riboflavin kinase activity"/>
    <property type="evidence" value="ECO:0007669"/>
    <property type="project" value="UniProtKB-UniRule"/>
</dbReference>
<dbReference type="GO" id="GO:0006747">
    <property type="term" value="P:FAD biosynthetic process"/>
    <property type="evidence" value="ECO:0007669"/>
    <property type="project" value="UniProtKB-UniRule"/>
</dbReference>
<dbReference type="InterPro" id="IPR023468">
    <property type="entry name" value="Riboflavin_kinase"/>
</dbReference>
<protein>
    <recommendedName>
        <fullName evidence="14">Riboflavin biosynthesis protein</fullName>
    </recommendedName>
    <domain>
        <recommendedName>
            <fullName evidence="14">Riboflavin kinase</fullName>
            <ecNumber evidence="14">2.7.1.26</ecNumber>
        </recommendedName>
        <alternativeName>
            <fullName evidence="14">Flavokinase</fullName>
        </alternativeName>
    </domain>
    <domain>
        <recommendedName>
            <fullName evidence="14">FMN adenylyltransferase</fullName>
            <ecNumber evidence="14">2.7.7.2</ecNumber>
        </recommendedName>
        <alternativeName>
            <fullName evidence="14">FAD pyrophosphorylase</fullName>
        </alternativeName>
        <alternativeName>
            <fullName evidence="14">FAD synthase</fullName>
        </alternativeName>
    </domain>
</protein>
<dbReference type="Pfam" id="PF06574">
    <property type="entry name" value="FAD_syn"/>
    <property type="match status" value="1"/>
</dbReference>
<evidence type="ECO:0000313" key="17">
    <source>
        <dbReference type="Proteomes" id="UP000005254"/>
    </source>
</evidence>
<comment type="catalytic activity">
    <reaction evidence="12 14">
        <text>riboflavin + ATP = FMN + ADP + H(+)</text>
        <dbReference type="Rhea" id="RHEA:14357"/>
        <dbReference type="ChEBI" id="CHEBI:15378"/>
        <dbReference type="ChEBI" id="CHEBI:30616"/>
        <dbReference type="ChEBI" id="CHEBI:57986"/>
        <dbReference type="ChEBI" id="CHEBI:58210"/>
        <dbReference type="ChEBI" id="CHEBI:456216"/>
        <dbReference type="EC" id="2.7.1.26"/>
    </reaction>
</comment>
<keyword evidence="4 14" id="KW-0288">FMN</keyword>
<dbReference type="NCBIfam" id="TIGR00083">
    <property type="entry name" value="ribF"/>
    <property type="match status" value="1"/>
</dbReference>
<dbReference type="InterPro" id="IPR002606">
    <property type="entry name" value="Riboflavin_kinase_bac"/>
</dbReference>
<keyword evidence="9 14" id="KW-0274">FAD</keyword>
<dbReference type="Gene3D" id="2.40.30.30">
    <property type="entry name" value="Riboflavin kinase-like"/>
    <property type="match status" value="1"/>
</dbReference>
<evidence type="ECO:0000256" key="14">
    <source>
        <dbReference type="PIRNR" id="PIRNR004491"/>
    </source>
</evidence>
<dbReference type="RefSeq" id="WP_009885831.1">
    <property type="nucleotide sequence ID" value="NC_018497.1"/>
</dbReference>
<evidence type="ECO:0000256" key="10">
    <source>
        <dbReference type="ARBA" id="ARBA00022840"/>
    </source>
</evidence>
<dbReference type="EMBL" id="CP003772">
    <property type="protein sequence ID" value="AFQ03958.1"/>
    <property type="molecule type" value="Genomic_DNA"/>
</dbReference>
<keyword evidence="7 14" id="KW-0547">Nucleotide-binding</keyword>
<gene>
    <name evidence="16" type="ORF">CM1_00850</name>
</gene>
<keyword evidence="10 14" id="KW-0067">ATP-binding</keyword>
<dbReference type="InterPro" id="IPR014729">
    <property type="entry name" value="Rossmann-like_a/b/a_fold"/>
</dbReference>
<evidence type="ECO:0000256" key="8">
    <source>
        <dbReference type="ARBA" id="ARBA00022777"/>
    </source>
</evidence>
<comment type="similarity">
    <text evidence="14">Belongs to the ribF family.</text>
</comment>
<comment type="pathway">
    <text evidence="1 14">Cofactor biosynthesis; FAD biosynthesis; FAD from FMN: step 1/1.</text>
</comment>
<evidence type="ECO:0000256" key="3">
    <source>
        <dbReference type="ARBA" id="ARBA00022630"/>
    </source>
</evidence>
<accession>A0ABC7ZHZ3</accession>
<sequence length="269" mass="31091">MKSLFIGYFDGLHQGHLFLKQNSKFEPMVLLIDNPPLKQTNWLYDLQQRVAQIKTYLKATVEVFDVAKHNMNALSFFEQQIKRLNCDEIIVGTDWHFGNDHKDGIWLKKLFKNTVIVNKTNLSSSVIRNYLTNNELEKANQLLVEPYYRVGTVVHGLKKARLLGFPTANIVMDNHLLTLNKGSYIVRVLLNNQTFYGIGFISQKDQDLVCETHIFNFNNEIYGSLVKFTLLKFIRTISKFSSQAALQKAIQSDANFALKWLENQNLDKI</sequence>
<comment type="pathway">
    <text evidence="2 14">Cofactor biosynthesis; FMN biosynthesis; FMN from riboflavin (ATP route): step 1/1.</text>
</comment>
<keyword evidence="6 14" id="KW-0548">Nucleotidyltransferase</keyword>
<dbReference type="PANTHER" id="PTHR22749:SF6">
    <property type="entry name" value="RIBOFLAVIN KINASE"/>
    <property type="match status" value="1"/>
</dbReference>
<evidence type="ECO:0000313" key="16">
    <source>
        <dbReference type="EMBL" id="AFQ03958.1"/>
    </source>
</evidence>
<evidence type="ECO:0000256" key="9">
    <source>
        <dbReference type="ARBA" id="ARBA00022827"/>
    </source>
</evidence>
<dbReference type="SMART" id="SM00904">
    <property type="entry name" value="Flavokinase"/>
    <property type="match status" value="1"/>
</dbReference>
<comment type="catalytic activity">
    <reaction evidence="13 14">
        <text>FMN + ATP + H(+) = FAD + diphosphate</text>
        <dbReference type="Rhea" id="RHEA:17237"/>
        <dbReference type="ChEBI" id="CHEBI:15378"/>
        <dbReference type="ChEBI" id="CHEBI:30616"/>
        <dbReference type="ChEBI" id="CHEBI:33019"/>
        <dbReference type="ChEBI" id="CHEBI:57692"/>
        <dbReference type="ChEBI" id="CHEBI:58210"/>
        <dbReference type="EC" id="2.7.7.2"/>
    </reaction>
</comment>
<dbReference type="GO" id="GO:0003919">
    <property type="term" value="F:FMN adenylyltransferase activity"/>
    <property type="evidence" value="ECO:0007669"/>
    <property type="project" value="UniProtKB-UniRule"/>
</dbReference>
<keyword evidence="5 14" id="KW-0808">Transferase</keyword>
<name>A0ABC7ZHZ3_MYCGT</name>
<dbReference type="InterPro" id="IPR015865">
    <property type="entry name" value="Riboflavin_kinase_bac/euk"/>
</dbReference>
<dbReference type="InterPro" id="IPR015864">
    <property type="entry name" value="FAD_synthase"/>
</dbReference>